<evidence type="ECO:0000259" key="3">
    <source>
        <dbReference type="PROSITE" id="PS50213"/>
    </source>
</evidence>
<protein>
    <recommendedName>
        <fullName evidence="3">FAS1 domain-containing protein</fullName>
    </recommendedName>
</protein>
<keyword evidence="5" id="KW-1185">Reference proteome</keyword>
<dbReference type="PROSITE" id="PS50213">
    <property type="entry name" value="FAS1"/>
    <property type="match status" value="4"/>
</dbReference>
<dbReference type="Pfam" id="PF02469">
    <property type="entry name" value="Fasciclin"/>
    <property type="match status" value="3"/>
</dbReference>
<proteinExistence type="predicted"/>
<reference evidence="4" key="1">
    <citation type="journal article" date="2019" name="G3 (Bethesda)">
        <title>Genome Assemblies of Two Rare Opportunistic Yeast Pathogens: Diutina rugosa (syn. Candida rugosa) and Trichomonascus ciferrii (syn. Candida ciferrii).</title>
        <authorList>
            <person name="Mixao V."/>
            <person name="Saus E."/>
            <person name="Hansen A.P."/>
            <person name="Lass-Florl C."/>
            <person name="Gabaldon T."/>
        </authorList>
    </citation>
    <scope>NUCLEOTIDE SEQUENCE</scope>
    <source>
        <strain evidence="4">CBS 4856</strain>
    </source>
</reference>
<dbReference type="EMBL" id="SWFS01000183">
    <property type="protein sequence ID" value="KAA8915139.1"/>
    <property type="molecule type" value="Genomic_DNA"/>
</dbReference>
<dbReference type="Gene3D" id="2.30.180.10">
    <property type="entry name" value="FAS1 domain"/>
    <property type="match status" value="3"/>
</dbReference>
<keyword evidence="2" id="KW-1133">Transmembrane helix</keyword>
<evidence type="ECO:0000256" key="1">
    <source>
        <dbReference type="SAM" id="MobiDB-lite"/>
    </source>
</evidence>
<feature type="domain" description="FAS1" evidence="3">
    <location>
        <begin position="19"/>
        <end position="146"/>
    </location>
</feature>
<sequence>MHLRLLVTVGVFIYYVSAVATIIDVLSGSVQYSTLLRHVKRLGLVPLINETRNLTLVAPVNSAFAGVGDGEITEQLLLYHLLNGTVLSTAVDKEAVVDSLNAGQSVLVSKNSEGELKFNKKSTVVEPDVNAEASVRGVVQAVDTLLDMPRGLCQEMADDGLRQSNTFSQFVTLELACSEDGGLPRPTTILAPSDLAFEKQFIDVELNYLLHPAASEDRMKILDRHMVDGFVRPQAMDARTVATYDGVPLELTPSMTVNDTYHANNHTTLVENGVIYSYNDLFVDVEFTPQKYIYGLGVDDFVKEIEARGFEGMINDSSIQQTVFVPISMISNNNEAGPLKSKSALLYHFVQGQYHLDDFIGQSLLMTTQMETSKLLGAHQRLRFVSSLSGAFYLNGVPIVSEEYIVGNTSIYLVGDDLDLPPSLSQAVGPFFQSSYSLQFLETLDMLYPPKTTPWTVLLPTRRAWQKQGLLAKYLSSNLTALKNVFDSMIFESPFYSDSQATTVTLLTGERVPVSISGVHNGTLQLGGTKYNLDARDILFDSGVAHSIDHVQVPGSIDVTAEKLIAAGGRSKFIDLLHKRNMSHVLDPSYNHTILVPSLEYLEKHNVTESRPDIDLLLAMHILPENPVDSLLRGDSVATLATNVSLSAREVSEDIYIIQLVGGADHVLHIVDRGETTQSRSTVLFLDRLLRPEWLESPFPPFRNSPQYQLKTPVAILLGAVAGFVLLFVLISVILFLVMRNTHNRRILHKKERDPLLPRHHSRNPSSQYSYDSVSTAPSSPIDTTSVHEQREFARHLNLPQQRNS</sequence>
<keyword evidence="2" id="KW-0472">Membrane</keyword>
<comment type="caution">
    <text evidence="4">The sequence shown here is derived from an EMBL/GenBank/DDBJ whole genome shotgun (WGS) entry which is preliminary data.</text>
</comment>
<organism evidence="4 5">
    <name type="scientific">Trichomonascus ciferrii</name>
    <dbReference type="NCBI Taxonomy" id="44093"/>
    <lineage>
        <taxon>Eukaryota</taxon>
        <taxon>Fungi</taxon>
        <taxon>Dikarya</taxon>
        <taxon>Ascomycota</taxon>
        <taxon>Saccharomycotina</taxon>
        <taxon>Dipodascomycetes</taxon>
        <taxon>Dipodascales</taxon>
        <taxon>Trichomonascaceae</taxon>
        <taxon>Trichomonascus</taxon>
        <taxon>Trichomonascus ciferrii complex</taxon>
    </lineage>
</organism>
<gene>
    <name evidence="4" type="ORF">TRICI_002708</name>
</gene>
<feature type="domain" description="FAS1" evidence="3">
    <location>
        <begin position="154"/>
        <end position="282"/>
    </location>
</feature>
<dbReference type="SMART" id="SM00554">
    <property type="entry name" value="FAS1"/>
    <property type="match status" value="4"/>
</dbReference>
<dbReference type="VEuPathDB" id="FungiDB:TRICI_002708"/>
<feature type="transmembrane region" description="Helical" evidence="2">
    <location>
        <begin position="714"/>
        <end position="738"/>
    </location>
</feature>
<feature type="domain" description="FAS1" evidence="3">
    <location>
        <begin position="557"/>
        <end position="675"/>
    </location>
</feature>
<dbReference type="InterPro" id="IPR036378">
    <property type="entry name" value="FAS1_dom_sf"/>
</dbReference>
<dbReference type="SUPFAM" id="SSF82153">
    <property type="entry name" value="FAS1 domain"/>
    <property type="match status" value="5"/>
</dbReference>
<dbReference type="PANTHER" id="PTHR10900:SF77">
    <property type="entry name" value="FI19380P1"/>
    <property type="match status" value="1"/>
</dbReference>
<feature type="domain" description="FAS1" evidence="3">
    <location>
        <begin position="421"/>
        <end position="552"/>
    </location>
</feature>
<evidence type="ECO:0000313" key="5">
    <source>
        <dbReference type="Proteomes" id="UP000761534"/>
    </source>
</evidence>
<feature type="compositionally biased region" description="Basic and acidic residues" evidence="1">
    <location>
        <begin position="786"/>
        <end position="795"/>
    </location>
</feature>
<dbReference type="InterPro" id="IPR000782">
    <property type="entry name" value="FAS1_domain"/>
</dbReference>
<dbReference type="PANTHER" id="PTHR10900">
    <property type="entry name" value="PERIOSTIN-RELATED"/>
    <property type="match status" value="1"/>
</dbReference>
<evidence type="ECO:0000256" key="2">
    <source>
        <dbReference type="SAM" id="Phobius"/>
    </source>
</evidence>
<keyword evidence="2" id="KW-0812">Transmembrane</keyword>
<dbReference type="AlphaFoldDB" id="A0A642V5Z4"/>
<feature type="compositionally biased region" description="Polar residues" evidence="1">
    <location>
        <begin position="764"/>
        <end position="785"/>
    </location>
</feature>
<evidence type="ECO:0000313" key="4">
    <source>
        <dbReference type="EMBL" id="KAA8915139.1"/>
    </source>
</evidence>
<feature type="region of interest" description="Disordered" evidence="1">
    <location>
        <begin position="751"/>
        <end position="805"/>
    </location>
</feature>
<dbReference type="Proteomes" id="UP000761534">
    <property type="component" value="Unassembled WGS sequence"/>
</dbReference>
<name>A0A642V5Z4_9ASCO</name>
<accession>A0A642V5Z4</accession>
<dbReference type="InterPro" id="IPR050904">
    <property type="entry name" value="Adhesion/Biosynth-related"/>
</dbReference>
<dbReference type="OrthoDB" id="286301at2759"/>